<keyword evidence="1" id="KW-0732">Signal</keyword>
<organism evidence="2 3">
    <name type="scientific">Perkinsus chesapeaki</name>
    <name type="common">Clam parasite</name>
    <name type="synonym">Perkinsus andrewsi</name>
    <dbReference type="NCBI Taxonomy" id="330153"/>
    <lineage>
        <taxon>Eukaryota</taxon>
        <taxon>Sar</taxon>
        <taxon>Alveolata</taxon>
        <taxon>Perkinsozoa</taxon>
        <taxon>Perkinsea</taxon>
        <taxon>Perkinsida</taxon>
        <taxon>Perkinsidae</taxon>
        <taxon>Perkinsus</taxon>
    </lineage>
</organism>
<sequence length="173" mass="19317">MKVTLAYFALSILEIFGAPSPPSGNYFKRLNSVVCVETEWIYGTAMEAIGLKVKCDTVTRSSVKLGLNSPGPDEFEVAGGSDKKHVLFVELVNKACSRILKMDTFDLYSFKYDREIDEISTDFLNAEIVLTKEQRSTGNPGVLGYRYFSALKCLCGTRIVSEHQIPRHRHAVV</sequence>
<name>A0A7J6MQA4_PERCH</name>
<feature type="signal peptide" evidence="1">
    <location>
        <begin position="1"/>
        <end position="17"/>
    </location>
</feature>
<dbReference type="AlphaFoldDB" id="A0A7J6MQA4"/>
<dbReference type="EMBL" id="JAAPAO010000076">
    <property type="protein sequence ID" value="KAF4673762.1"/>
    <property type="molecule type" value="Genomic_DNA"/>
</dbReference>
<dbReference type="Proteomes" id="UP000591131">
    <property type="component" value="Unassembled WGS sequence"/>
</dbReference>
<protein>
    <submittedName>
        <fullName evidence="2">Uncharacterized protein</fullName>
    </submittedName>
</protein>
<keyword evidence="3" id="KW-1185">Reference proteome</keyword>
<evidence type="ECO:0000313" key="3">
    <source>
        <dbReference type="Proteomes" id="UP000591131"/>
    </source>
</evidence>
<evidence type="ECO:0000256" key="1">
    <source>
        <dbReference type="SAM" id="SignalP"/>
    </source>
</evidence>
<evidence type="ECO:0000313" key="2">
    <source>
        <dbReference type="EMBL" id="KAF4673762.1"/>
    </source>
</evidence>
<proteinExistence type="predicted"/>
<reference evidence="2 3" key="1">
    <citation type="submission" date="2020-04" db="EMBL/GenBank/DDBJ databases">
        <title>Perkinsus chesapeaki whole genome sequence.</title>
        <authorList>
            <person name="Bogema D.R."/>
        </authorList>
    </citation>
    <scope>NUCLEOTIDE SEQUENCE [LARGE SCALE GENOMIC DNA]</scope>
    <source>
        <strain evidence="2">ATCC PRA-425</strain>
    </source>
</reference>
<feature type="chain" id="PRO_5029746646" evidence="1">
    <location>
        <begin position="18"/>
        <end position="173"/>
    </location>
</feature>
<gene>
    <name evidence="2" type="ORF">FOL47_010142</name>
</gene>
<accession>A0A7J6MQA4</accession>
<comment type="caution">
    <text evidence="2">The sequence shown here is derived from an EMBL/GenBank/DDBJ whole genome shotgun (WGS) entry which is preliminary data.</text>
</comment>